<feature type="non-terminal residue" evidence="2">
    <location>
        <position position="342"/>
    </location>
</feature>
<dbReference type="InterPro" id="IPR021109">
    <property type="entry name" value="Peptidase_aspartic_dom_sf"/>
</dbReference>
<accession>A0A6N2AFW6</accession>
<comment type="caution">
    <text evidence="2">The sequence shown here is derived from an EMBL/GenBank/DDBJ whole genome shotgun (WGS) entry which is preliminary data.</text>
</comment>
<dbReference type="PANTHER" id="PTHR33067">
    <property type="entry name" value="RNA-DIRECTED DNA POLYMERASE-RELATED"/>
    <property type="match status" value="1"/>
</dbReference>
<dbReference type="Gene3D" id="2.40.70.10">
    <property type="entry name" value="Acid Proteases"/>
    <property type="match status" value="1"/>
</dbReference>
<dbReference type="PANTHER" id="PTHR33067:SF9">
    <property type="entry name" value="RNA-DIRECTED DNA POLYMERASE"/>
    <property type="match status" value="1"/>
</dbReference>
<dbReference type="AlphaFoldDB" id="A0A6N2AFW6"/>
<name>A0A6N2AFW6_SOLCI</name>
<evidence type="ECO:0000313" key="2">
    <source>
        <dbReference type="EMBL" id="TMW81392.1"/>
    </source>
</evidence>
<feature type="region of interest" description="Disordered" evidence="1">
    <location>
        <begin position="162"/>
        <end position="200"/>
    </location>
</feature>
<gene>
    <name evidence="2" type="ORF">EJD97_009900</name>
</gene>
<protein>
    <submittedName>
        <fullName evidence="2">Uncharacterized protein</fullName>
    </submittedName>
</protein>
<organism evidence="2">
    <name type="scientific">Solanum chilense</name>
    <name type="common">Tomato</name>
    <name type="synonym">Lycopersicon chilense</name>
    <dbReference type="NCBI Taxonomy" id="4083"/>
    <lineage>
        <taxon>Eukaryota</taxon>
        <taxon>Viridiplantae</taxon>
        <taxon>Streptophyta</taxon>
        <taxon>Embryophyta</taxon>
        <taxon>Tracheophyta</taxon>
        <taxon>Spermatophyta</taxon>
        <taxon>Magnoliopsida</taxon>
        <taxon>eudicotyledons</taxon>
        <taxon>Gunneridae</taxon>
        <taxon>Pentapetalae</taxon>
        <taxon>asterids</taxon>
        <taxon>lamiids</taxon>
        <taxon>Solanales</taxon>
        <taxon>Solanaceae</taxon>
        <taxon>Solanoideae</taxon>
        <taxon>Solaneae</taxon>
        <taxon>Solanum</taxon>
        <taxon>Solanum subgen. Lycopersicon</taxon>
    </lineage>
</organism>
<feature type="compositionally biased region" description="Basic and acidic residues" evidence="1">
    <location>
        <begin position="174"/>
        <end position="186"/>
    </location>
</feature>
<reference evidence="2" key="1">
    <citation type="submission" date="2019-05" db="EMBL/GenBank/DDBJ databases">
        <title>The de novo reference genome and transcriptome assemblies of the wild tomato species Solanum chilense.</title>
        <authorList>
            <person name="Stam R."/>
            <person name="Nosenko T."/>
            <person name="Hoerger A.C."/>
            <person name="Stephan W."/>
            <person name="Seidel M.A."/>
            <person name="Kuhn J.M.M."/>
            <person name="Haberer G."/>
            <person name="Tellier A."/>
        </authorList>
    </citation>
    <scope>NUCLEOTIDE SEQUENCE</scope>
    <source>
        <tissue evidence="2">Mature leaves</tissue>
    </source>
</reference>
<dbReference type="EMBL" id="RXGB01025520">
    <property type="protein sequence ID" value="TMW81392.1"/>
    <property type="molecule type" value="Genomic_DNA"/>
</dbReference>
<feature type="non-terminal residue" evidence="2">
    <location>
        <position position="1"/>
    </location>
</feature>
<sequence length="342" mass="38735">FLRSVPNHRIDDESLKEYFYQGLDDNNKAVLDTIAGGSYGECPYAEIAEKLEKISRNNKAWSTRESNTERNTFAVHMSRVEDTLHKMMRRLDASDEHIKELRCDLARIGQKVDTHAISIKQIELQMAKLSATVNTRQPGTLPRETVQNPKNDVHCMAITTRGGKQTIDPPMSSNEEHVRKDDDKVVKGSSEAEESNRKDAEVSMKVIPMPRPPPPFPQRLVKKTEDCKYRRFITMLKQLSINVPLVEALEQMPGYAKFMKDLVIKKRLVTFEDDDRQHHCSAIATRSLVQKKEDLGAFTIPCTVGSLHFAKALCDLGESINLMPLSIFKKLGLGDPKSTAMR</sequence>
<proteinExistence type="predicted"/>
<evidence type="ECO:0000256" key="1">
    <source>
        <dbReference type="SAM" id="MobiDB-lite"/>
    </source>
</evidence>